<dbReference type="InterPro" id="IPR023058">
    <property type="entry name" value="PPIase_PpiC_CS"/>
</dbReference>
<evidence type="ECO:0000256" key="3">
    <source>
        <dbReference type="ARBA" id="ARBA00022729"/>
    </source>
</evidence>
<evidence type="ECO:0000256" key="2">
    <source>
        <dbReference type="ARBA" id="ARBA00013194"/>
    </source>
</evidence>
<evidence type="ECO:0000313" key="9">
    <source>
        <dbReference type="Proteomes" id="UP000609849"/>
    </source>
</evidence>
<keyword evidence="9" id="KW-1185">Reference proteome</keyword>
<dbReference type="PROSITE" id="PS50198">
    <property type="entry name" value="PPIC_PPIASE_2"/>
    <property type="match status" value="1"/>
</dbReference>
<dbReference type="EMBL" id="JACRWE010000003">
    <property type="protein sequence ID" value="MBC5996400.1"/>
    <property type="molecule type" value="Genomic_DNA"/>
</dbReference>
<dbReference type="PANTHER" id="PTHR47245">
    <property type="entry name" value="PEPTIDYLPROLYL ISOMERASE"/>
    <property type="match status" value="1"/>
</dbReference>
<dbReference type="PANTHER" id="PTHR47245:SF1">
    <property type="entry name" value="FOLDASE PROTEIN PRSA"/>
    <property type="match status" value="1"/>
</dbReference>
<evidence type="ECO:0000256" key="6">
    <source>
        <dbReference type="PROSITE-ProRule" id="PRU00278"/>
    </source>
</evidence>
<dbReference type="Pfam" id="PF13623">
    <property type="entry name" value="SurA_N_2"/>
    <property type="match status" value="1"/>
</dbReference>
<dbReference type="Gene3D" id="3.10.50.40">
    <property type="match status" value="1"/>
</dbReference>
<sequence>MKKILYFTLISIISLCFNGCSKSYIATVNGVEITKDQYENAMKIIEATGNYVDNGYINNSKENIEKNYKIDLKKIIISLLVENEVVYQQGKLLDLEPTKKEIDIKYEQLIKSMNANKKYKSQIESVNIDKKYLLELIKKDITIENYKKAFQDNIQISEYEMLEYYNSNKEKFKVNEVRASHILISTLDKNNNEVSKEEKYMLKERANKIKEEIKNGESFEALAKKYSDDRKSGKNGGDLGYFTKNEKNIEFTSKVFKLEEKEVSDVFETSYGYHIVKLTEKRNYVKEYSLCKDEVKQNILNEKYIEHVEQLSKEAKIKS</sequence>
<dbReference type="InterPro" id="IPR000297">
    <property type="entry name" value="PPIase_PpiC"/>
</dbReference>
<dbReference type="SUPFAM" id="SSF54534">
    <property type="entry name" value="FKBP-like"/>
    <property type="match status" value="1"/>
</dbReference>
<dbReference type="RefSeq" id="WP_153973004.1">
    <property type="nucleotide sequence ID" value="NZ_JACRWE010000003.1"/>
</dbReference>
<keyword evidence="5 6" id="KW-0413">Isomerase</keyword>
<dbReference type="Proteomes" id="UP000609849">
    <property type="component" value="Unassembled WGS sequence"/>
</dbReference>
<evidence type="ECO:0000256" key="1">
    <source>
        <dbReference type="ARBA" id="ARBA00000971"/>
    </source>
</evidence>
<dbReference type="InterPro" id="IPR046357">
    <property type="entry name" value="PPIase_dom_sf"/>
</dbReference>
<dbReference type="Pfam" id="PF13616">
    <property type="entry name" value="Rotamase_3"/>
    <property type="match status" value="1"/>
</dbReference>
<dbReference type="SUPFAM" id="SSF109998">
    <property type="entry name" value="Triger factor/SurA peptide-binding domain-like"/>
    <property type="match status" value="1"/>
</dbReference>
<gene>
    <name evidence="8" type="ORF">H8923_06460</name>
</gene>
<reference evidence="8 9" key="1">
    <citation type="submission" date="2020-08" db="EMBL/GenBank/DDBJ databases">
        <authorList>
            <person name="Liu C."/>
            <person name="Sun Q."/>
        </authorList>
    </citation>
    <scope>NUCLEOTIDE SEQUENCE [LARGE SCALE GENOMIC DNA]</scope>
    <source>
        <strain evidence="8 9">NSJ-18</strain>
    </source>
</reference>
<proteinExistence type="predicted"/>
<dbReference type="InterPro" id="IPR050245">
    <property type="entry name" value="PrsA_foldase"/>
</dbReference>
<comment type="caution">
    <text evidence="8">The sequence shown here is derived from an EMBL/GenBank/DDBJ whole genome shotgun (WGS) entry which is preliminary data.</text>
</comment>
<evidence type="ECO:0000256" key="5">
    <source>
        <dbReference type="ARBA" id="ARBA00023235"/>
    </source>
</evidence>
<name>A0ABR7JN94_9FIRM</name>
<organism evidence="8 9">
    <name type="scientific">Romboutsia faecis</name>
    <dbReference type="NCBI Taxonomy" id="2764597"/>
    <lineage>
        <taxon>Bacteria</taxon>
        <taxon>Bacillati</taxon>
        <taxon>Bacillota</taxon>
        <taxon>Clostridia</taxon>
        <taxon>Peptostreptococcales</taxon>
        <taxon>Peptostreptococcaceae</taxon>
        <taxon>Romboutsia</taxon>
    </lineage>
</organism>
<accession>A0ABR7JN94</accession>
<evidence type="ECO:0000313" key="8">
    <source>
        <dbReference type="EMBL" id="MBC5996400.1"/>
    </source>
</evidence>
<dbReference type="GO" id="GO:0016853">
    <property type="term" value="F:isomerase activity"/>
    <property type="evidence" value="ECO:0007669"/>
    <property type="project" value="UniProtKB-KW"/>
</dbReference>
<evidence type="ECO:0000256" key="4">
    <source>
        <dbReference type="ARBA" id="ARBA00023110"/>
    </source>
</evidence>
<keyword evidence="3" id="KW-0732">Signal</keyword>
<keyword evidence="4 6" id="KW-0697">Rotamase</keyword>
<protein>
    <recommendedName>
        <fullName evidence="2">peptidylprolyl isomerase</fullName>
        <ecNumber evidence="2">5.2.1.8</ecNumber>
    </recommendedName>
</protein>
<dbReference type="InterPro" id="IPR027304">
    <property type="entry name" value="Trigger_fact/SurA_dom_sf"/>
</dbReference>
<dbReference type="EC" id="5.2.1.8" evidence="2"/>
<feature type="domain" description="PpiC" evidence="7">
    <location>
        <begin position="174"/>
        <end position="280"/>
    </location>
</feature>
<comment type="catalytic activity">
    <reaction evidence="1">
        <text>[protein]-peptidylproline (omega=180) = [protein]-peptidylproline (omega=0)</text>
        <dbReference type="Rhea" id="RHEA:16237"/>
        <dbReference type="Rhea" id="RHEA-COMP:10747"/>
        <dbReference type="Rhea" id="RHEA-COMP:10748"/>
        <dbReference type="ChEBI" id="CHEBI:83833"/>
        <dbReference type="ChEBI" id="CHEBI:83834"/>
        <dbReference type="EC" id="5.2.1.8"/>
    </reaction>
</comment>
<dbReference type="PROSITE" id="PS01096">
    <property type="entry name" value="PPIC_PPIASE_1"/>
    <property type="match status" value="1"/>
</dbReference>
<evidence type="ECO:0000259" key="7">
    <source>
        <dbReference type="PROSITE" id="PS50198"/>
    </source>
</evidence>